<dbReference type="GO" id="GO:0005739">
    <property type="term" value="C:mitochondrion"/>
    <property type="evidence" value="ECO:0007669"/>
    <property type="project" value="TreeGrafter"/>
</dbReference>
<dbReference type="AlphaFoldDB" id="A0A7R8CUF7"/>
<dbReference type="GO" id="GO:0046872">
    <property type="term" value="F:metal ion binding"/>
    <property type="evidence" value="ECO:0007669"/>
    <property type="project" value="InterPro"/>
</dbReference>
<dbReference type="Gene3D" id="3.30.830.10">
    <property type="entry name" value="Metalloenzyme, LuxS/M16 peptidase-like"/>
    <property type="match status" value="3"/>
</dbReference>
<sequence>MASTFRIVRGFATSKEGVTKLPNGLSVLSVPECTGVGYLRMSVLGGSRYERYENLGSSHALRGIQQSGANFDISQGREIMSYSLTSSRKTIPSLSDINLSPAYMAQELLYKAAFRTGIGNSIYSPSFMVGSHNSAMLKGFFDKTFALDRATLIGCGISHESLLQIAECINLPSASTTKTTASTFYGGECRSELNGQHAHIAMGFPGSSYASSEKERISALLYQRILGVGSRVKRGVGLGRLNKVLEAGQSLRKVIQVFKNPKITDAEVKAAKKNVIADLSEAYLNPSSLCNILEEQILLGGGKIQDNSKAVEDSINSVTIADVQTFAKKISGSPLSMGAIGNLEHLPYLDEFTYIKMSMLMLYLPGFCLYSPWRFQCENITRNRTHRRYNLVGGSEEEINPSDAEFAEEEDDENSLSHPVFLPVNHSTDDSEPETATTMSKKKSVRFSRVAEIRQMSGAYALHANIARLSYQASLRAQAALRRAASRLTLKEVAGLALTFTIPFFLGNFCYQMALKTQKPFFAVCFSIAGVVLVSFSDLQQELTVVPYGALWALAGSVCYSCYIVFLRRKVDHEDKLDAPIRPSASLSNGNAYVFDRQERESLINQEDFGRDDDDQES</sequence>
<dbReference type="PANTHER" id="PTHR11851:SF226">
    <property type="entry name" value="CYTOCHROME B-C1 COMPLEX SUBUNIT 2, MITOCHONDRIAL"/>
    <property type="match status" value="1"/>
</dbReference>
<dbReference type="SUPFAM" id="SSF63411">
    <property type="entry name" value="LuxS/MPP-like metallohydrolase"/>
    <property type="match status" value="2"/>
</dbReference>
<dbReference type="PANTHER" id="PTHR11851">
    <property type="entry name" value="METALLOPROTEASE"/>
    <property type="match status" value="1"/>
</dbReference>
<reference evidence="1" key="1">
    <citation type="submission" date="2021-02" db="EMBL/GenBank/DDBJ databases">
        <authorList>
            <person name="Bekaert M."/>
        </authorList>
    </citation>
    <scope>NUCLEOTIDE SEQUENCE</scope>
    <source>
        <strain evidence="1">IoA-00</strain>
    </source>
</reference>
<dbReference type="OrthoDB" id="6369905at2759"/>
<dbReference type="Proteomes" id="UP000675881">
    <property type="component" value="Chromosome 5"/>
</dbReference>
<gene>
    <name evidence="1" type="ORF">LSAA_9839</name>
</gene>
<organism evidence="1 2">
    <name type="scientific">Lepeophtheirus salmonis</name>
    <name type="common">Salmon louse</name>
    <name type="synonym">Caligus salmonis</name>
    <dbReference type="NCBI Taxonomy" id="72036"/>
    <lineage>
        <taxon>Eukaryota</taxon>
        <taxon>Metazoa</taxon>
        <taxon>Ecdysozoa</taxon>
        <taxon>Arthropoda</taxon>
        <taxon>Crustacea</taxon>
        <taxon>Multicrustacea</taxon>
        <taxon>Hexanauplia</taxon>
        <taxon>Copepoda</taxon>
        <taxon>Siphonostomatoida</taxon>
        <taxon>Caligidae</taxon>
        <taxon>Lepeophtheirus</taxon>
    </lineage>
</organism>
<proteinExistence type="predicted"/>
<dbReference type="EMBL" id="HG994584">
    <property type="protein sequence ID" value="CAF2935727.1"/>
    <property type="molecule type" value="Genomic_DNA"/>
</dbReference>
<keyword evidence="2" id="KW-1185">Reference proteome</keyword>
<protein>
    <submittedName>
        <fullName evidence="1">(salmon louse) hypothetical protein</fullName>
    </submittedName>
</protein>
<accession>A0A7R8CUF7</accession>
<name>A0A7R8CUF7_LEPSM</name>
<evidence type="ECO:0000313" key="2">
    <source>
        <dbReference type="Proteomes" id="UP000675881"/>
    </source>
</evidence>
<dbReference type="InterPro" id="IPR011249">
    <property type="entry name" value="Metalloenz_LuxS/M16"/>
</dbReference>
<evidence type="ECO:0000313" key="1">
    <source>
        <dbReference type="EMBL" id="CAF2935727.1"/>
    </source>
</evidence>
<dbReference type="InterPro" id="IPR050361">
    <property type="entry name" value="MPP/UQCRC_Complex"/>
</dbReference>